<protein>
    <submittedName>
        <fullName evidence="1">Uncharacterized protein</fullName>
    </submittedName>
</protein>
<reference evidence="2" key="2">
    <citation type="submission" date="2019-02" db="EMBL/GenBank/DDBJ databases">
        <title>Opniocepnalus argus Var Kimnra genome.</title>
        <authorList>
            <person name="Zhou C."/>
            <person name="Xiao S."/>
        </authorList>
    </citation>
    <scope>NUCLEOTIDE SEQUENCE [LARGE SCALE GENOMIC DNA]</scope>
</reference>
<accession>A0A6G1QNV1</accession>
<proteinExistence type="predicted"/>
<name>A0A6G1QNV1_CHAAH</name>
<dbReference type="Proteomes" id="UP000503349">
    <property type="component" value="Chromosome 20"/>
</dbReference>
<dbReference type="AlphaFoldDB" id="A0A6G1QNV1"/>
<reference evidence="1 2" key="1">
    <citation type="submission" date="2019-02" db="EMBL/GenBank/DDBJ databases">
        <title>Opniocepnalus argus genome.</title>
        <authorList>
            <person name="Zhou C."/>
            <person name="Xiao S."/>
        </authorList>
    </citation>
    <scope>NUCLEOTIDE SEQUENCE [LARGE SCALE GENOMIC DNA]</scope>
    <source>
        <strain evidence="1">OARG1902GOOAL</strain>
        <tissue evidence="1">Muscle</tissue>
    </source>
</reference>
<gene>
    <name evidence="1" type="ORF">EXN66_Car020089</name>
</gene>
<organism evidence="1 2">
    <name type="scientific">Channa argus</name>
    <name type="common">Northern snakehead</name>
    <name type="synonym">Ophicephalus argus</name>
    <dbReference type="NCBI Taxonomy" id="215402"/>
    <lineage>
        <taxon>Eukaryota</taxon>
        <taxon>Metazoa</taxon>
        <taxon>Chordata</taxon>
        <taxon>Craniata</taxon>
        <taxon>Vertebrata</taxon>
        <taxon>Euteleostomi</taxon>
        <taxon>Actinopterygii</taxon>
        <taxon>Neopterygii</taxon>
        <taxon>Teleostei</taxon>
        <taxon>Neoteleostei</taxon>
        <taxon>Acanthomorphata</taxon>
        <taxon>Anabantaria</taxon>
        <taxon>Anabantiformes</taxon>
        <taxon>Channoidei</taxon>
        <taxon>Channidae</taxon>
        <taxon>Channa</taxon>
    </lineage>
</organism>
<evidence type="ECO:0000313" key="2">
    <source>
        <dbReference type="Proteomes" id="UP000503349"/>
    </source>
</evidence>
<sequence length="75" mass="8850">MDCATPHHRHHHHLLQRSFCNSSSINPSRVKAVALNFLLHNVFSSNQWGINQRYLILSEWLLDYLEIPFLLLEVK</sequence>
<keyword evidence="2" id="KW-1185">Reference proteome</keyword>
<evidence type="ECO:0000313" key="1">
    <source>
        <dbReference type="EMBL" id="KAF3704400.1"/>
    </source>
</evidence>
<dbReference type="EMBL" id="CM015731">
    <property type="protein sequence ID" value="KAF3704400.1"/>
    <property type="molecule type" value="Genomic_DNA"/>
</dbReference>